<organism evidence="6 7">
    <name type="scientific">Actinia tenebrosa</name>
    <name type="common">Australian red waratah sea anemone</name>
    <dbReference type="NCBI Taxonomy" id="6105"/>
    <lineage>
        <taxon>Eukaryota</taxon>
        <taxon>Metazoa</taxon>
        <taxon>Cnidaria</taxon>
        <taxon>Anthozoa</taxon>
        <taxon>Hexacorallia</taxon>
        <taxon>Actiniaria</taxon>
        <taxon>Actiniidae</taxon>
        <taxon>Actinia</taxon>
    </lineage>
</organism>
<sequence length="373" mass="42996">MKAFYLWGLFSVFIIVCKAKSEARDDFHPHHVIRKRGAVRYHRLLWPAVIDYDYKVVRVNIPYTIKTGFWWFFGLGNNDVKMIKEAMAGIEKHTCLRFVPRESQKDYVEFYKDQSNACESSIGRQRGKQTIALGDGCMSPGHVSHEIMHTLGFFHEHTRPDRDNYIKILWDNIKKGNEIQFKIRSSMESTNLGQPYDFRSIMHYHRKEFSKNGKNTIESLQDPNMELGSMNSLSAIDVMQINRLYRCPQGSQRVENFRLTVYTGNLPFAGTDAKVFVELYGILAGERTNSGEVQIYAKDGHFETGGTDKFNVVAPDLGQLTKLTVRHNNQGFGAAWYLNKIDVEDDKRKKKYTFSCSCWISGDHNTKTLMPSV</sequence>
<comment type="caution">
    <text evidence="1">Lacks conserved residue(s) required for the propagation of feature annotation.</text>
</comment>
<dbReference type="GO" id="GO:0006508">
    <property type="term" value="P:proteolysis"/>
    <property type="evidence" value="ECO:0007669"/>
    <property type="project" value="UniProtKB-KW"/>
</dbReference>
<dbReference type="PROSITE" id="PS50095">
    <property type="entry name" value="PLAT"/>
    <property type="match status" value="1"/>
</dbReference>
<dbReference type="GO" id="GO:0008270">
    <property type="term" value="F:zinc ion binding"/>
    <property type="evidence" value="ECO:0007669"/>
    <property type="project" value="UniProtKB-UniRule"/>
</dbReference>
<name>A0A6P8H2I2_ACTTE</name>
<evidence type="ECO:0000313" key="7">
    <source>
        <dbReference type="RefSeq" id="XP_031550609.1"/>
    </source>
</evidence>
<dbReference type="InterPro" id="IPR036392">
    <property type="entry name" value="PLAT/LH2_dom_sf"/>
</dbReference>
<comment type="cofactor">
    <cofactor evidence="2 3">
        <name>Zn(2+)</name>
        <dbReference type="ChEBI" id="CHEBI:29105"/>
    </cofactor>
    <text evidence="2 3">Binds 1 zinc ion per subunit.</text>
</comment>
<feature type="binding site" evidence="2">
    <location>
        <position position="145"/>
    </location>
    <ligand>
        <name>Zn(2+)</name>
        <dbReference type="ChEBI" id="CHEBI:29105"/>
        <note>catalytic</note>
    </ligand>
</feature>
<dbReference type="SMART" id="SM00308">
    <property type="entry name" value="LH2"/>
    <property type="match status" value="1"/>
</dbReference>
<evidence type="ECO:0000256" key="3">
    <source>
        <dbReference type="RuleBase" id="RU361183"/>
    </source>
</evidence>
<keyword evidence="2 3" id="KW-0479">Metal-binding</keyword>
<dbReference type="PANTHER" id="PTHR10127">
    <property type="entry name" value="DISCOIDIN, CUB, EGF, LAMININ , AND ZINC METALLOPROTEASE DOMAIN CONTAINING"/>
    <property type="match status" value="1"/>
</dbReference>
<dbReference type="Pfam" id="PF01400">
    <property type="entry name" value="Astacin"/>
    <property type="match status" value="1"/>
</dbReference>
<feature type="binding site" evidence="2">
    <location>
        <position position="155"/>
    </location>
    <ligand>
        <name>Zn(2+)</name>
        <dbReference type="ChEBI" id="CHEBI:29105"/>
        <note>catalytic</note>
    </ligand>
</feature>
<accession>A0A6P8H2I2</accession>
<dbReference type="GeneID" id="116288032"/>
<dbReference type="GO" id="GO:0004222">
    <property type="term" value="F:metalloendopeptidase activity"/>
    <property type="evidence" value="ECO:0007669"/>
    <property type="project" value="UniProtKB-UniRule"/>
</dbReference>
<protein>
    <recommendedName>
        <fullName evidence="3">Metalloendopeptidase</fullName>
        <ecNumber evidence="3">3.4.24.-</ecNumber>
    </recommendedName>
</protein>
<evidence type="ECO:0000259" key="4">
    <source>
        <dbReference type="PROSITE" id="PS50095"/>
    </source>
</evidence>
<dbReference type="SUPFAM" id="SSF49723">
    <property type="entry name" value="Lipase/lipooxygenase domain (PLAT/LH2 domain)"/>
    <property type="match status" value="1"/>
</dbReference>
<keyword evidence="3" id="KW-0732">Signal</keyword>
<dbReference type="EC" id="3.4.24.-" evidence="3"/>
<keyword evidence="2 3" id="KW-0482">Metalloprotease</keyword>
<dbReference type="CDD" id="cd04280">
    <property type="entry name" value="ZnMc_astacin_like"/>
    <property type="match status" value="1"/>
</dbReference>
<dbReference type="OrthoDB" id="291007at2759"/>
<keyword evidence="2 3" id="KW-0862">Zinc</keyword>
<keyword evidence="2 3" id="KW-0645">Protease</keyword>
<dbReference type="RefSeq" id="XP_031550609.1">
    <property type="nucleotide sequence ID" value="XM_031694749.1"/>
</dbReference>
<feature type="active site" evidence="2">
    <location>
        <position position="146"/>
    </location>
</feature>
<dbReference type="Gene3D" id="2.60.60.20">
    <property type="entry name" value="PLAT/LH2 domain"/>
    <property type="match status" value="1"/>
</dbReference>
<feature type="signal peptide" evidence="3">
    <location>
        <begin position="1"/>
        <end position="19"/>
    </location>
</feature>
<dbReference type="PROSITE" id="PS51864">
    <property type="entry name" value="ASTACIN"/>
    <property type="match status" value="1"/>
</dbReference>
<reference evidence="7" key="1">
    <citation type="submission" date="2025-08" db="UniProtKB">
        <authorList>
            <consortium name="RefSeq"/>
        </authorList>
    </citation>
    <scope>IDENTIFICATION</scope>
</reference>
<dbReference type="InterPro" id="IPR024079">
    <property type="entry name" value="MetalloPept_cat_dom_sf"/>
</dbReference>
<feature type="domain" description="Peptidase M12A" evidence="5">
    <location>
        <begin position="37"/>
        <end position="248"/>
    </location>
</feature>
<dbReference type="InterPro" id="IPR001506">
    <property type="entry name" value="Peptidase_M12A"/>
</dbReference>
<proteinExistence type="predicted"/>
<dbReference type="PRINTS" id="PR00480">
    <property type="entry name" value="ASTACIN"/>
</dbReference>
<evidence type="ECO:0000259" key="5">
    <source>
        <dbReference type="PROSITE" id="PS51864"/>
    </source>
</evidence>
<keyword evidence="6" id="KW-1185">Reference proteome</keyword>
<gene>
    <name evidence="7" type="primary">LOC116288032</name>
</gene>
<evidence type="ECO:0000256" key="1">
    <source>
        <dbReference type="PROSITE-ProRule" id="PRU00152"/>
    </source>
</evidence>
<evidence type="ECO:0000256" key="2">
    <source>
        <dbReference type="PROSITE-ProRule" id="PRU01211"/>
    </source>
</evidence>
<dbReference type="Pfam" id="PF01477">
    <property type="entry name" value="PLAT"/>
    <property type="match status" value="1"/>
</dbReference>
<dbReference type="InParanoid" id="A0A6P8H2I2"/>
<dbReference type="AlphaFoldDB" id="A0A6P8H2I2"/>
<dbReference type="Proteomes" id="UP000515163">
    <property type="component" value="Unplaced"/>
</dbReference>
<feature type="chain" id="PRO_5028516588" description="Metalloendopeptidase" evidence="3">
    <location>
        <begin position="20"/>
        <end position="373"/>
    </location>
</feature>
<feature type="binding site" evidence="2">
    <location>
        <position position="149"/>
    </location>
    <ligand>
        <name>Zn(2+)</name>
        <dbReference type="ChEBI" id="CHEBI:29105"/>
        <note>catalytic</note>
    </ligand>
</feature>
<dbReference type="InterPro" id="IPR001024">
    <property type="entry name" value="PLAT/LH2_dom"/>
</dbReference>
<dbReference type="KEGG" id="aten:116288032"/>
<dbReference type="PANTHER" id="PTHR10127:SF901">
    <property type="entry name" value="METALLOENDOPEPTIDASE"/>
    <property type="match status" value="1"/>
</dbReference>
<evidence type="ECO:0000313" key="6">
    <source>
        <dbReference type="Proteomes" id="UP000515163"/>
    </source>
</evidence>
<dbReference type="InterPro" id="IPR006026">
    <property type="entry name" value="Peptidase_Metallo"/>
</dbReference>
<dbReference type="SUPFAM" id="SSF55486">
    <property type="entry name" value="Metalloproteases ('zincins'), catalytic domain"/>
    <property type="match status" value="1"/>
</dbReference>
<dbReference type="Gene3D" id="3.40.390.10">
    <property type="entry name" value="Collagenase (Catalytic Domain)"/>
    <property type="match status" value="1"/>
</dbReference>
<dbReference type="SMART" id="SM00235">
    <property type="entry name" value="ZnMc"/>
    <property type="match status" value="1"/>
</dbReference>
<dbReference type="InterPro" id="IPR034035">
    <property type="entry name" value="Astacin-like_dom"/>
</dbReference>
<keyword evidence="2 3" id="KW-0378">Hydrolase</keyword>
<feature type="domain" description="PLAT" evidence="4">
    <location>
        <begin position="255"/>
        <end position="373"/>
    </location>
</feature>